<keyword evidence="2" id="KW-1185">Reference proteome</keyword>
<dbReference type="Proteomes" id="UP000295110">
    <property type="component" value="Unassembled WGS sequence"/>
</dbReference>
<proteinExistence type="predicted"/>
<comment type="caution">
    <text evidence="1">The sequence shown here is derived from an EMBL/GenBank/DDBJ whole genome shotgun (WGS) entry which is preliminary data.</text>
</comment>
<dbReference type="EMBL" id="SMBU01000004">
    <property type="protein sequence ID" value="TCV02348.1"/>
    <property type="molecule type" value="Genomic_DNA"/>
</dbReference>
<protein>
    <recommendedName>
        <fullName evidence="3">Porin-like protein</fullName>
    </recommendedName>
</protein>
<sequence>MADEAAALRRRLDLDGIWGNFSEIGVRQELTDWQWSAEFVHIAAKPLSSESSVALMLGRRIGDWTPYAGYGWAKTSGAALAPPSWGAALQPLLGPAGAAQGQALGAGAAQAYNATRVQQSSWSVGARWDFHPQAALKLQWDEVRVSANGAALWGHASTDAGRARVASAVVDFIF</sequence>
<gene>
    <name evidence="1" type="ORF">EV671_1004121</name>
</gene>
<evidence type="ECO:0000313" key="1">
    <source>
        <dbReference type="EMBL" id="TCV02348.1"/>
    </source>
</evidence>
<evidence type="ECO:0008006" key="3">
    <source>
        <dbReference type="Google" id="ProtNLM"/>
    </source>
</evidence>
<dbReference type="AlphaFoldDB" id="A0A4R3VF96"/>
<name>A0A4R3VF96_ROSSA</name>
<evidence type="ECO:0000313" key="2">
    <source>
        <dbReference type="Proteomes" id="UP000295110"/>
    </source>
</evidence>
<accession>A0A4R3VF96</accession>
<organism evidence="1 2">
    <name type="scientific">Roseateles saccharophilus</name>
    <name type="common">Pseudomonas saccharophila</name>
    <dbReference type="NCBI Taxonomy" id="304"/>
    <lineage>
        <taxon>Bacteria</taxon>
        <taxon>Pseudomonadati</taxon>
        <taxon>Pseudomonadota</taxon>
        <taxon>Betaproteobacteria</taxon>
        <taxon>Burkholderiales</taxon>
        <taxon>Sphaerotilaceae</taxon>
        <taxon>Roseateles</taxon>
    </lineage>
</organism>
<reference evidence="1 2" key="1">
    <citation type="submission" date="2019-03" db="EMBL/GenBank/DDBJ databases">
        <title>Genomic Encyclopedia of Type Strains, Phase IV (KMG-IV): sequencing the most valuable type-strain genomes for metagenomic binning, comparative biology and taxonomic classification.</title>
        <authorList>
            <person name="Goeker M."/>
        </authorList>
    </citation>
    <scope>NUCLEOTIDE SEQUENCE [LARGE SCALE GENOMIC DNA]</scope>
    <source>
        <strain evidence="1 2">DSM 654</strain>
    </source>
</reference>
<dbReference type="SUPFAM" id="SSF56935">
    <property type="entry name" value="Porins"/>
    <property type="match status" value="1"/>
</dbReference>